<accession>A0A7W5FL70</accession>
<dbReference type="Gene3D" id="2.60.120.200">
    <property type="match status" value="1"/>
</dbReference>
<proteinExistence type="predicted"/>
<evidence type="ECO:0008006" key="3">
    <source>
        <dbReference type="Google" id="ProtNLM"/>
    </source>
</evidence>
<sequence>MKKSFKIGSALLALGWTLPHIPSVSFPAMNGTALAAAAVPADSALSLKFEGNVTDSSSALTPVSAAGSPTYTAGRVGSAIEFKTAGQYLNLGKTANTTFGSATDYTVAFWMQSSGVTGDPVIIGNKNWASGANTGWIVSLQSNGSLKWNYTPSVQTRTDVTIPGVADGSWHYIAITHDRNGSAKFYKDAQMVSSVSIAAKQGSIDTTSNTNIGQDGTGAYGYALKAKLVDGTAVGLK</sequence>
<organism evidence="1 2">
    <name type="scientific">Paenibacillus phyllosphaerae</name>
    <dbReference type="NCBI Taxonomy" id="274593"/>
    <lineage>
        <taxon>Bacteria</taxon>
        <taxon>Bacillati</taxon>
        <taxon>Bacillota</taxon>
        <taxon>Bacilli</taxon>
        <taxon>Bacillales</taxon>
        <taxon>Paenibacillaceae</taxon>
        <taxon>Paenibacillus</taxon>
    </lineage>
</organism>
<dbReference type="Pfam" id="PF13385">
    <property type="entry name" value="Laminin_G_3"/>
    <property type="match status" value="1"/>
</dbReference>
<keyword evidence="2" id="KW-1185">Reference proteome</keyword>
<dbReference type="RefSeq" id="WP_183597537.1">
    <property type="nucleotide sequence ID" value="NZ_JACHXK010000002.1"/>
</dbReference>
<name>A0A7W5FL70_9BACL</name>
<dbReference type="AlphaFoldDB" id="A0A7W5FL70"/>
<dbReference type="Proteomes" id="UP000570361">
    <property type="component" value="Unassembled WGS sequence"/>
</dbReference>
<evidence type="ECO:0000313" key="2">
    <source>
        <dbReference type="Proteomes" id="UP000570361"/>
    </source>
</evidence>
<dbReference type="InterPro" id="IPR013320">
    <property type="entry name" value="ConA-like_dom_sf"/>
</dbReference>
<gene>
    <name evidence="1" type="ORF">FHS18_000962</name>
</gene>
<dbReference type="SUPFAM" id="SSF49899">
    <property type="entry name" value="Concanavalin A-like lectins/glucanases"/>
    <property type="match status" value="1"/>
</dbReference>
<evidence type="ECO:0000313" key="1">
    <source>
        <dbReference type="EMBL" id="MBB3108910.1"/>
    </source>
</evidence>
<reference evidence="1 2" key="1">
    <citation type="submission" date="2020-08" db="EMBL/GenBank/DDBJ databases">
        <title>Genomic Encyclopedia of Type Strains, Phase III (KMG-III): the genomes of soil and plant-associated and newly described type strains.</title>
        <authorList>
            <person name="Whitman W."/>
        </authorList>
    </citation>
    <scope>NUCLEOTIDE SEQUENCE [LARGE SCALE GENOMIC DNA]</scope>
    <source>
        <strain evidence="1 2">CECT 5862</strain>
    </source>
</reference>
<comment type="caution">
    <text evidence="1">The sequence shown here is derived from an EMBL/GenBank/DDBJ whole genome shotgun (WGS) entry which is preliminary data.</text>
</comment>
<dbReference type="EMBL" id="JACHXK010000002">
    <property type="protein sequence ID" value="MBB3108910.1"/>
    <property type="molecule type" value="Genomic_DNA"/>
</dbReference>
<protein>
    <recommendedName>
        <fullName evidence="3">LamG domain-containing protein</fullName>
    </recommendedName>
</protein>